<organism evidence="1 2">
    <name type="scientific">Punica granatum</name>
    <name type="common">Pomegranate</name>
    <dbReference type="NCBI Taxonomy" id="22663"/>
    <lineage>
        <taxon>Eukaryota</taxon>
        <taxon>Viridiplantae</taxon>
        <taxon>Streptophyta</taxon>
        <taxon>Embryophyta</taxon>
        <taxon>Tracheophyta</taxon>
        <taxon>Spermatophyta</taxon>
        <taxon>Magnoliopsida</taxon>
        <taxon>eudicotyledons</taxon>
        <taxon>Gunneridae</taxon>
        <taxon>Pentapetalae</taxon>
        <taxon>rosids</taxon>
        <taxon>malvids</taxon>
        <taxon>Myrtales</taxon>
        <taxon>Lythraceae</taxon>
        <taxon>Punica</taxon>
    </lineage>
</organism>
<reference evidence="1 2" key="1">
    <citation type="submission" date="2017-11" db="EMBL/GenBank/DDBJ databases">
        <title>De-novo sequencing of pomegranate (Punica granatum L.) genome.</title>
        <authorList>
            <person name="Akparov Z."/>
            <person name="Amiraslanov A."/>
            <person name="Hajiyeva S."/>
            <person name="Abbasov M."/>
            <person name="Kaur K."/>
            <person name="Hamwieh A."/>
            <person name="Solovyev V."/>
            <person name="Salamov A."/>
            <person name="Braich B."/>
            <person name="Kosarev P."/>
            <person name="Mahmoud A."/>
            <person name="Hajiyev E."/>
            <person name="Babayeva S."/>
            <person name="Izzatullayeva V."/>
            <person name="Mammadov A."/>
            <person name="Mammadov A."/>
            <person name="Sharifova S."/>
            <person name="Ojaghi J."/>
            <person name="Eynullazada K."/>
            <person name="Bayramov B."/>
            <person name="Abdulazimova A."/>
            <person name="Shahmuradov I."/>
        </authorList>
    </citation>
    <scope>NUCLEOTIDE SEQUENCE [LARGE SCALE GENOMIC DNA]</scope>
    <source>
        <strain evidence="2">cv. AG2017</strain>
        <tissue evidence="1">Leaf</tissue>
    </source>
</reference>
<proteinExistence type="predicted"/>
<keyword evidence="2" id="KW-1185">Reference proteome</keyword>
<dbReference type="EMBL" id="PGOL01002009">
    <property type="protein sequence ID" value="PKI51399.1"/>
    <property type="molecule type" value="Genomic_DNA"/>
</dbReference>
<accession>A0A2I0J5B0</accession>
<sequence>MINVKNIHALRKRHPIYTPVGLRIVVLLLGRGYDMIIPPHTRPKEVILAIDCFTKWVKAKVFDPTALIGASECRGWVCDPIANLAMVSGSLGVAHAQARIRTLRDPLSQIWLSEVDLTSLRPVLVSSARKQSIGCRLLVGKWKFGGIGGPVEEVVEGWQDFPNHLVLDISSRLTIMADLALSHLVCRSFNSLSRHVKSINLAS</sequence>
<protein>
    <submittedName>
        <fullName evidence="1">Uncharacterized protein</fullName>
    </submittedName>
</protein>
<gene>
    <name evidence="1" type="ORF">CRG98_028195</name>
</gene>
<comment type="caution">
    <text evidence="1">The sequence shown here is derived from an EMBL/GenBank/DDBJ whole genome shotgun (WGS) entry which is preliminary data.</text>
</comment>
<evidence type="ECO:0000313" key="2">
    <source>
        <dbReference type="Proteomes" id="UP000233551"/>
    </source>
</evidence>
<dbReference type="AlphaFoldDB" id="A0A2I0J5B0"/>
<name>A0A2I0J5B0_PUNGR</name>
<evidence type="ECO:0000313" key="1">
    <source>
        <dbReference type="EMBL" id="PKI51399.1"/>
    </source>
</evidence>
<dbReference type="Proteomes" id="UP000233551">
    <property type="component" value="Unassembled WGS sequence"/>
</dbReference>